<dbReference type="EMBL" id="MWPQ01000069">
    <property type="protein sequence ID" value="OPH81375.1"/>
    <property type="molecule type" value="Genomic_DNA"/>
</dbReference>
<keyword evidence="2" id="KW-1185">Reference proteome</keyword>
<evidence type="ECO:0000313" key="2">
    <source>
        <dbReference type="Proteomes" id="UP000189940"/>
    </source>
</evidence>
<gene>
    <name evidence="1" type="ORF">B2M20_17995</name>
</gene>
<evidence type="ECO:0000313" key="1">
    <source>
        <dbReference type="EMBL" id="OPH81375.1"/>
    </source>
</evidence>
<name>A0A1V4HU47_NITVU</name>
<dbReference type="STRING" id="29421.B2M20_17995"/>
<dbReference type="Proteomes" id="UP000189940">
    <property type="component" value="Unassembled WGS sequence"/>
</dbReference>
<proteinExistence type="predicted"/>
<dbReference type="OrthoDB" id="8266152at2"/>
<accession>A0A1V4HU47</accession>
<dbReference type="RefSeq" id="WP_079448389.1">
    <property type="nucleotide sequence ID" value="NZ_MWPQ01000069.1"/>
</dbReference>
<reference evidence="1 2" key="1">
    <citation type="submission" date="2017-02" db="EMBL/GenBank/DDBJ databases">
        <title>Genome sequence of the nitrite-oxidizing bacterium Nitrobacter vulgaris strain Ab1.</title>
        <authorList>
            <person name="Mellbye B.L."/>
            <person name="Davis E.W."/>
            <person name="Spieck E."/>
            <person name="Chang J.H."/>
            <person name="Bottomley P.J."/>
            <person name="Sayavedra-Soto L.A."/>
        </authorList>
    </citation>
    <scope>NUCLEOTIDE SEQUENCE [LARGE SCALE GENOMIC DNA]</scope>
    <source>
        <strain evidence="1 2">Ab1</strain>
    </source>
</reference>
<comment type="caution">
    <text evidence="1">The sequence shown here is derived from an EMBL/GenBank/DDBJ whole genome shotgun (WGS) entry which is preliminary data.</text>
</comment>
<dbReference type="AlphaFoldDB" id="A0A1V4HU47"/>
<organism evidence="1 2">
    <name type="scientific">Nitrobacter vulgaris</name>
    <dbReference type="NCBI Taxonomy" id="29421"/>
    <lineage>
        <taxon>Bacteria</taxon>
        <taxon>Pseudomonadati</taxon>
        <taxon>Pseudomonadota</taxon>
        <taxon>Alphaproteobacteria</taxon>
        <taxon>Hyphomicrobiales</taxon>
        <taxon>Nitrobacteraceae</taxon>
        <taxon>Nitrobacter</taxon>
    </lineage>
</organism>
<protein>
    <submittedName>
        <fullName evidence="1">Uncharacterized protein</fullName>
    </submittedName>
</protein>
<sequence>MSVRVLILVVVVALIVGVAVGHYALPRGDASAISGRVEAGVGQEDPAKAASRAMTFTQPKAPAR</sequence>